<evidence type="ECO:0000256" key="4">
    <source>
        <dbReference type="ARBA" id="ARBA00022729"/>
    </source>
</evidence>
<evidence type="ECO:0000256" key="5">
    <source>
        <dbReference type="ARBA" id="ARBA00023088"/>
    </source>
</evidence>
<gene>
    <name evidence="10" type="ORF">EII38_05155</name>
</gene>
<proteinExistence type="predicted"/>
<dbReference type="NCBIfam" id="TIGR01167">
    <property type="entry name" value="LPXTG_anchor"/>
    <property type="match status" value="1"/>
</dbReference>
<evidence type="ECO:0000313" key="10">
    <source>
        <dbReference type="EMBL" id="RRD31605.1"/>
    </source>
</evidence>
<dbReference type="Proteomes" id="UP000281771">
    <property type="component" value="Unassembled WGS sequence"/>
</dbReference>
<dbReference type="Pfam" id="PF09479">
    <property type="entry name" value="Flg_new"/>
    <property type="match status" value="1"/>
</dbReference>
<dbReference type="NCBIfam" id="TIGR02543">
    <property type="entry name" value="List_Bact_rpt"/>
    <property type="match status" value="1"/>
</dbReference>
<feature type="chain" id="PRO_5017954483" evidence="8">
    <location>
        <begin position="25"/>
        <end position="680"/>
    </location>
</feature>
<keyword evidence="11" id="KW-1185">Reference proteome</keyword>
<accession>A0A3P1VDT9</accession>
<evidence type="ECO:0000256" key="1">
    <source>
        <dbReference type="ARBA" id="ARBA00004196"/>
    </source>
</evidence>
<dbReference type="InterPro" id="IPR019931">
    <property type="entry name" value="LPXTG_anchor"/>
</dbReference>
<dbReference type="Gene3D" id="2.60.40.4270">
    <property type="entry name" value="Listeria-Bacteroides repeat domain"/>
    <property type="match status" value="1"/>
</dbReference>
<keyword evidence="7" id="KW-0812">Transmembrane</keyword>
<evidence type="ECO:0000256" key="3">
    <source>
        <dbReference type="ARBA" id="ARBA00022525"/>
    </source>
</evidence>
<dbReference type="GO" id="GO:0030313">
    <property type="term" value="C:cell envelope"/>
    <property type="evidence" value="ECO:0007669"/>
    <property type="project" value="UniProtKB-SubCell"/>
</dbReference>
<keyword evidence="5" id="KW-0572">Peptidoglycan-anchor</keyword>
<dbReference type="Pfam" id="PF16378">
    <property type="entry name" value="DUF4988"/>
    <property type="match status" value="1"/>
</dbReference>
<reference evidence="10 11" key="1">
    <citation type="submission" date="2018-11" db="EMBL/GenBank/DDBJ databases">
        <title>Genomes From Bacteria Associated with the Canine Oral Cavity: a Test Case for Automated Genome-Based Taxonomic Assignment.</title>
        <authorList>
            <person name="Coil D.A."/>
            <person name="Jospin G."/>
            <person name="Darling A.E."/>
            <person name="Wallis C."/>
            <person name="Davis I.J."/>
            <person name="Harris S."/>
            <person name="Eisen J.A."/>
            <person name="Holcombe L.J."/>
            <person name="O'Flynn C."/>
        </authorList>
    </citation>
    <scope>NUCLEOTIDE SEQUENCE [LARGE SCALE GENOMIC DNA]</scope>
    <source>
        <strain evidence="10 11">OH4621_COT-116</strain>
    </source>
</reference>
<sequence>MKKKLLFGLLVVMFALGGWSHVQAAELRGFVKQFTNEQARSFVQQPDGRFSATQPNWGQLPYLNGIGVTVQSADGTIVYKGVTEYHDSVGHGGHFVVPDLPVGTYTVTLTSEALTSLPFSPNATIEPSMVATVTFTSETEGKSLNWILASRSKRILSLSKRGTLPGGSVGPDQNGDPVNFRVWYQGGEVASLHTQNGRNYVYFKGALYNDTIGLYSSVLTEPTLSPAEKKYGWKFKGWRINQSDEIYSSQEVGNTRITTDVTLEAVFEAPKYTLTFATDEEKGTLNGQTVVNYSVEGNGTTVTSLVGGTLPTVTAKEGYTFLGWYVDHTTNLVDDATILATDIKKDLIFYAKYKKNAPAISIGANGNWFIDGVDTGKPSQGPAGQNAQPLTITATGVDAAGNTVVTFSDGSKVTIQKGQDAPAPNVEIGANGNWFVNGVDTGKPSQGAKGQDGQSLTVQKTELDANGNTLVTFSDGTTITVHKGAEGQAPRIHIGANGNWYINDVDTGKPAQGDKGQDGQSVSILETKIDKDGNTLVVFTDGSQVSIHKGQDGKDGKDGVSPVITINGNGYWVINGVETKTKAQGEAGRDGQTPSVEIGSNGNWIVNGKDTGVPAKGADGQNTQIVASGQTPSSGPVSRFVEGILPATGSSQNILLLMVLGSSLLLFGGYMLGRNRSKQD</sequence>
<dbReference type="InterPro" id="IPR032149">
    <property type="entry name" value="DUF4988"/>
</dbReference>
<dbReference type="InterPro" id="IPR013378">
    <property type="entry name" value="InlB-like_B-rpt"/>
</dbReference>
<feature type="domain" description="Gram-positive cocci surface proteins LPxTG" evidence="9">
    <location>
        <begin position="645"/>
        <end position="680"/>
    </location>
</feature>
<keyword evidence="2" id="KW-0134">Cell wall</keyword>
<dbReference type="InterPro" id="IPR042229">
    <property type="entry name" value="Listeria/Bacterioides_rpt_sf"/>
</dbReference>
<protein>
    <submittedName>
        <fullName evidence="10">LPXTG cell wall anchor domain-containing protein</fullName>
    </submittedName>
</protein>
<evidence type="ECO:0000259" key="9">
    <source>
        <dbReference type="PROSITE" id="PS50847"/>
    </source>
</evidence>
<comment type="caution">
    <text evidence="10">The sequence shown here is derived from an EMBL/GenBank/DDBJ whole genome shotgun (WGS) entry which is preliminary data.</text>
</comment>
<feature type="region of interest" description="Disordered" evidence="6">
    <location>
        <begin position="583"/>
        <end position="602"/>
    </location>
</feature>
<keyword evidence="7" id="KW-1133">Transmembrane helix</keyword>
<keyword evidence="4 8" id="KW-0732">Signal</keyword>
<feature type="signal peptide" evidence="8">
    <location>
        <begin position="1"/>
        <end position="24"/>
    </location>
</feature>
<evidence type="ECO:0000256" key="8">
    <source>
        <dbReference type="SAM" id="SignalP"/>
    </source>
</evidence>
<evidence type="ECO:0000256" key="2">
    <source>
        <dbReference type="ARBA" id="ARBA00022512"/>
    </source>
</evidence>
<evidence type="ECO:0000256" key="6">
    <source>
        <dbReference type="SAM" id="MobiDB-lite"/>
    </source>
</evidence>
<comment type="subcellular location">
    <subcellularLocation>
        <location evidence="1">Cell envelope</location>
    </subcellularLocation>
</comment>
<evidence type="ECO:0000313" key="11">
    <source>
        <dbReference type="Proteomes" id="UP000281771"/>
    </source>
</evidence>
<dbReference type="AlphaFoldDB" id="A0A3P1VDT9"/>
<keyword evidence="7" id="KW-0472">Membrane</keyword>
<dbReference type="EMBL" id="RQZA01000003">
    <property type="protein sequence ID" value="RRD31605.1"/>
    <property type="molecule type" value="Genomic_DNA"/>
</dbReference>
<dbReference type="PROSITE" id="PS50847">
    <property type="entry name" value="GRAM_POS_ANCHORING"/>
    <property type="match status" value="1"/>
</dbReference>
<feature type="compositionally biased region" description="Polar residues" evidence="6">
    <location>
        <begin position="592"/>
        <end position="602"/>
    </location>
</feature>
<organism evidence="10 11">
    <name type="scientific">Streptococcus minor</name>
    <dbReference type="NCBI Taxonomy" id="229549"/>
    <lineage>
        <taxon>Bacteria</taxon>
        <taxon>Bacillati</taxon>
        <taxon>Bacillota</taxon>
        <taxon>Bacilli</taxon>
        <taxon>Lactobacillales</taxon>
        <taxon>Streptococcaceae</taxon>
        <taxon>Streptococcus</taxon>
    </lineage>
</organism>
<feature type="transmembrane region" description="Helical" evidence="7">
    <location>
        <begin position="654"/>
        <end position="673"/>
    </location>
</feature>
<name>A0A3P1VDT9_9STRE</name>
<evidence type="ECO:0000256" key="7">
    <source>
        <dbReference type="SAM" id="Phobius"/>
    </source>
</evidence>
<dbReference type="RefSeq" id="WP_124776587.1">
    <property type="nucleotide sequence ID" value="NZ_RQZA01000003.1"/>
</dbReference>
<keyword evidence="3" id="KW-0964">Secreted</keyword>